<dbReference type="CDD" id="cd09898">
    <property type="entry name" value="H3TH_53EXO"/>
    <property type="match status" value="1"/>
</dbReference>
<keyword evidence="12 16" id="KW-0238">DNA-binding</keyword>
<keyword evidence="13 16" id="KW-0234">DNA repair</keyword>
<dbReference type="SMART" id="SM00475">
    <property type="entry name" value="53EXOc"/>
    <property type="match status" value="1"/>
</dbReference>
<dbReference type="KEGG" id="cinf:CINF_1540"/>
<dbReference type="RefSeq" id="WP_179975122.1">
    <property type="nucleotide sequence ID" value="NZ_CP049075.1"/>
</dbReference>
<dbReference type="CDD" id="cd09859">
    <property type="entry name" value="PIN_53EXO"/>
    <property type="match status" value="1"/>
</dbReference>
<dbReference type="SUPFAM" id="SSF47807">
    <property type="entry name" value="5' to 3' exonuclease, C-terminal subdomain"/>
    <property type="match status" value="1"/>
</dbReference>
<dbReference type="InterPro" id="IPR008918">
    <property type="entry name" value="HhH2"/>
</dbReference>
<dbReference type="InterPro" id="IPR036279">
    <property type="entry name" value="5-3_exonuclease_C_sf"/>
</dbReference>
<evidence type="ECO:0000256" key="13">
    <source>
        <dbReference type="ARBA" id="ARBA00023204"/>
    </source>
</evidence>
<evidence type="ECO:0000259" key="19">
    <source>
        <dbReference type="SMART" id="SM00475"/>
    </source>
</evidence>
<evidence type="ECO:0000313" key="22">
    <source>
        <dbReference type="Proteomes" id="UP000509414"/>
    </source>
</evidence>
<dbReference type="SUPFAM" id="SSF88723">
    <property type="entry name" value="PIN domain-like"/>
    <property type="match status" value="1"/>
</dbReference>
<dbReference type="AlphaFoldDB" id="A0A7H9CIS1"/>
<keyword evidence="4 16" id="KW-0808">Transferase</keyword>
<dbReference type="InterPro" id="IPR029060">
    <property type="entry name" value="PIN-like_dom_sf"/>
</dbReference>
<dbReference type="FunFam" id="1.20.1060.10:FF:000001">
    <property type="entry name" value="DNA polymerase I"/>
    <property type="match status" value="1"/>
</dbReference>
<keyword evidence="7" id="KW-0540">Nuclease</keyword>
<organism evidence="21 22">
    <name type="scientific">Candidatus Campylobacter infans</name>
    <dbReference type="NCBI Taxonomy" id="2561898"/>
    <lineage>
        <taxon>Bacteria</taxon>
        <taxon>Pseudomonadati</taxon>
        <taxon>Campylobacterota</taxon>
        <taxon>Epsilonproteobacteria</taxon>
        <taxon>Campylobacterales</taxon>
        <taxon>Campylobacteraceae</taxon>
        <taxon>Campylobacter</taxon>
    </lineage>
</organism>
<dbReference type="PRINTS" id="PR00868">
    <property type="entry name" value="DNAPOLI"/>
</dbReference>
<evidence type="ECO:0000256" key="9">
    <source>
        <dbReference type="ARBA" id="ARBA00022801"/>
    </source>
</evidence>
<dbReference type="InterPro" id="IPR018320">
    <property type="entry name" value="DNA_polymerase_1"/>
</dbReference>
<dbReference type="InterPro" id="IPR020045">
    <property type="entry name" value="DNA_polI_H3TH"/>
</dbReference>
<dbReference type="PANTHER" id="PTHR10133:SF27">
    <property type="entry name" value="DNA POLYMERASE NU"/>
    <property type="match status" value="1"/>
</dbReference>
<sequence>MKILNIIDSFGFFFRLFYAMNSLKSSDGKPSGMVNGFANFISKLKSDFASDYIVFALDSGGDTFRSKIYPNYKKNRQSPPNELKEQLSVCIQMIQDMGFASLGIKGYEADDIIASFVRAYKNELKINILSHDKDLYQLIDENVSIISPATKTRYNRDGCYEKYGIYPEQVRDFLAITGDTSDNIPGVRGIGDKGAKTLLQTYTNLENIYANIDQIANERSKKCLIQSKENAFLSRQLVELYDKLEVLSLQDCLYPASNPLERVIPTLQSYSLNKILSSLNLSAQAKNLNANNQNFNAQNPNFNAQKSQENQTNINQNFTAPNFTLISDENALNSALDGINENSKIALNLISSTQNSYTKITGFSFAFNLNEVFYVSMGHNYLVQSTQISQSVAKRALERILKAKVISHNIKDDFEILKNFFNFDLAQNYADTMILAWLSDPQSKLELENLASKILNYQMLKHDPKQGNFSSMDPKICKDFACQRAYITLRLYEHFMLSLPQDLLKLANELEFPFIRTLFNMQQCGITLNIQATKNLSNSLQERIRGLRDEIYALANESFNINSPKQLASVLFSKLGLEASKKTKTGYSTDESVLLAIKNAHPIVPKILEYRELFKLESTYCQPLITLASKDAKSKIYTHFSQTGTATGRLSSANPNLQNIPARGDLANDMRSCFIARDGYILASLDYSQIELRLLAHFSGDQALLRAFRNGEDIHMRTAISIFKDDLKEHRAIAKSINFGLIYGMGARRLASQLNISTQEAKDYIARYFNAFGTVKSYLSSIKDSAHKNGFVSTILGRKRIFDFAFANEREIAMYEREAVNTVFQGSAADIIKLAMNKITPLLNDDFRLILQIHDELIFELKQELASTHLARAQEIMQNACALSVPLLTTLSTGKTWGQLK</sequence>
<comment type="catalytic activity">
    <reaction evidence="14 16">
        <text>DNA(n) + a 2'-deoxyribonucleoside 5'-triphosphate = DNA(n+1) + diphosphate</text>
        <dbReference type="Rhea" id="RHEA:22508"/>
        <dbReference type="Rhea" id="RHEA-COMP:17339"/>
        <dbReference type="Rhea" id="RHEA-COMP:17340"/>
        <dbReference type="ChEBI" id="CHEBI:33019"/>
        <dbReference type="ChEBI" id="CHEBI:61560"/>
        <dbReference type="ChEBI" id="CHEBI:173112"/>
        <dbReference type="EC" id="2.7.7.7"/>
    </reaction>
</comment>
<proteinExistence type="inferred from homology"/>
<evidence type="ECO:0000256" key="7">
    <source>
        <dbReference type="ARBA" id="ARBA00022722"/>
    </source>
</evidence>
<dbReference type="SMART" id="SM00279">
    <property type="entry name" value="HhH2"/>
    <property type="match status" value="1"/>
</dbReference>
<evidence type="ECO:0000256" key="3">
    <source>
        <dbReference type="ARBA" id="ARBA00020311"/>
    </source>
</evidence>
<reference evidence="21 22" key="1">
    <citation type="submission" date="2020-02" db="EMBL/GenBank/DDBJ databases">
        <title>Complete genome sequence of the novel Campylobacter species Candidatus Campylobacter infans.</title>
        <authorList>
            <person name="Duim B."/>
            <person name="Zomer A."/>
            <person name="van der Graaf L."/>
            <person name="Wagenaar J."/>
        </authorList>
    </citation>
    <scope>NUCLEOTIDE SEQUENCE [LARGE SCALE GENOMIC DNA]</scope>
    <source>
        <strain evidence="21 22">19S00001</strain>
    </source>
</reference>
<evidence type="ECO:0000256" key="17">
    <source>
        <dbReference type="SAM" id="Coils"/>
    </source>
</evidence>
<dbReference type="GO" id="GO:0006302">
    <property type="term" value="P:double-strand break repair"/>
    <property type="evidence" value="ECO:0007669"/>
    <property type="project" value="TreeGrafter"/>
</dbReference>
<keyword evidence="10 16" id="KW-0269">Exonuclease</keyword>
<dbReference type="EC" id="2.7.7.7" evidence="2 15"/>
<dbReference type="FunFam" id="1.10.150.20:FF:000003">
    <property type="entry name" value="DNA polymerase I"/>
    <property type="match status" value="1"/>
</dbReference>
<dbReference type="SUPFAM" id="SSF56672">
    <property type="entry name" value="DNA/RNA polymerases"/>
    <property type="match status" value="1"/>
</dbReference>
<evidence type="ECO:0000256" key="2">
    <source>
        <dbReference type="ARBA" id="ARBA00012417"/>
    </source>
</evidence>
<protein>
    <recommendedName>
        <fullName evidence="3 15">DNA polymerase I</fullName>
        <ecNumber evidence="2 15">2.7.7.7</ecNumber>
    </recommendedName>
</protein>
<dbReference type="GO" id="GO:0003887">
    <property type="term" value="F:DNA-directed DNA polymerase activity"/>
    <property type="evidence" value="ECO:0007669"/>
    <property type="project" value="UniProtKB-UniRule"/>
</dbReference>
<dbReference type="InterPro" id="IPR043502">
    <property type="entry name" value="DNA/RNA_pol_sf"/>
</dbReference>
<dbReference type="GO" id="GO:0006261">
    <property type="term" value="P:DNA-templated DNA replication"/>
    <property type="evidence" value="ECO:0007669"/>
    <property type="project" value="UniProtKB-UniRule"/>
</dbReference>
<keyword evidence="11 16" id="KW-0239">DNA-directed DNA polymerase</keyword>
<evidence type="ECO:0000259" key="20">
    <source>
        <dbReference type="SMART" id="SM00482"/>
    </source>
</evidence>
<dbReference type="Pfam" id="PF02739">
    <property type="entry name" value="5_3_exonuc_N"/>
    <property type="match status" value="1"/>
</dbReference>
<dbReference type="SUPFAM" id="SSF53098">
    <property type="entry name" value="Ribonuclease H-like"/>
    <property type="match status" value="1"/>
</dbReference>
<evidence type="ECO:0000313" key="21">
    <source>
        <dbReference type="EMBL" id="QLI06017.1"/>
    </source>
</evidence>
<evidence type="ECO:0000256" key="11">
    <source>
        <dbReference type="ARBA" id="ARBA00022932"/>
    </source>
</evidence>
<dbReference type="InterPro" id="IPR019760">
    <property type="entry name" value="DNA-dir_DNA_pol_A_CS"/>
</dbReference>
<feature type="domain" description="3'-5' exonuclease" evidence="18">
    <location>
        <begin position="323"/>
        <end position="500"/>
    </location>
</feature>
<dbReference type="CDD" id="cd08637">
    <property type="entry name" value="DNA_pol_A_pol_I_C"/>
    <property type="match status" value="1"/>
</dbReference>
<evidence type="ECO:0000256" key="16">
    <source>
        <dbReference type="RuleBase" id="RU004460"/>
    </source>
</evidence>
<dbReference type="PANTHER" id="PTHR10133">
    <property type="entry name" value="DNA POLYMERASE I"/>
    <property type="match status" value="1"/>
</dbReference>
<dbReference type="EMBL" id="CP049075">
    <property type="protein sequence ID" value="QLI06017.1"/>
    <property type="molecule type" value="Genomic_DNA"/>
</dbReference>
<dbReference type="InterPro" id="IPR001098">
    <property type="entry name" value="DNA-dir_DNA_pol_A_palm_dom"/>
</dbReference>
<evidence type="ECO:0000256" key="4">
    <source>
        <dbReference type="ARBA" id="ARBA00022679"/>
    </source>
</evidence>
<accession>A0A7H9CIS1</accession>
<comment type="function">
    <text evidence="16">In addition to polymerase activity, this DNA polymerase exhibits 3'-5' and 5'-3' exonuclease activity.</text>
</comment>
<evidence type="ECO:0000256" key="15">
    <source>
        <dbReference type="NCBIfam" id="TIGR00593"/>
    </source>
</evidence>
<evidence type="ECO:0000256" key="1">
    <source>
        <dbReference type="ARBA" id="ARBA00007705"/>
    </source>
</evidence>
<dbReference type="Proteomes" id="UP000509414">
    <property type="component" value="Chromosome"/>
</dbReference>
<comment type="similarity">
    <text evidence="1 16">Belongs to the DNA polymerase type-A family.</text>
</comment>
<keyword evidence="17" id="KW-0175">Coiled coil</keyword>
<dbReference type="InterPro" id="IPR012337">
    <property type="entry name" value="RNaseH-like_sf"/>
</dbReference>
<dbReference type="Gene3D" id="1.20.1060.10">
    <property type="entry name" value="Taq DNA Polymerase, Chain T, domain 4"/>
    <property type="match status" value="1"/>
</dbReference>
<dbReference type="InterPro" id="IPR020046">
    <property type="entry name" value="5-3_exonucl_a-hlix_arch_N"/>
</dbReference>
<dbReference type="Pfam" id="PF00476">
    <property type="entry name" value="DNA_pol_A"/>
    <property type="match status" value="1"/>
</dbReference>
<evidence type="ECO:0000256" key="12">
    <source>
        <dbReference type="ARBA" id="ARBA00023125"/>
    </source>
</evidence>
<keyword evidence="8 16" id="KW-0227">DNA damage</keyword>
<name>A0A7H9CIS1_9BACT</name>
<dbReference type="FunFam" id="1.10.150.20:FF:000002">
    <property type="entry name" value="DNA polymerase I"/>
    <property type="match status" value="1"/>
</dbReference>
<dbReference type="PROSITE" id="PS00447">
    <property type="entry name" value="DNA_POLYMERASE_A"/>
    <property type="match status" value="1"/>
</dbReference>
<dbReference type="InterPro" id="IPR002562">
    <property type="entry name" value="3'-5'_exonuclease_dom"/>
</dbReference>
<feature type="domain" description="DNA-directed DNA polymerase family A palm" evidence="20">
    <location>
        <begin position="667"/>
        <end position="865"/>
    </location>
</feature>
<keyword evidence="6 16" id="KW-0235">DNA replication</keyword>
<dbReference type="NCBIfam" id="TIGR00593">
    <property type="entry name" value="pola"/>
    <property type="match status" value="1"/>
</dbReference>
<evidence type="ECO:0000256" key="14">
    <source>
        <dbReference type="ARBA" id="ARBA00049244"/>
    </source>
</evidence>
<evidence type="ECO:0000256" key="8">
    <source>
        <dbReference type="ARBA" id="ARBA00022763"/>
    </source>
</evidence>
<dbReference type="InterPro" id="IPR002421">
    <property type="entry name" value="5-3_exonuclease"/>
</dbReference>
<dbReference type="Gene3D" id="3.40.50.1010">
    <property type="entry name" value="5'-nuclease"/>
    <property type="match status" value="1"/>
</dbReference>
<keyword evidence="22" id="KW-1185">Reference proteome</keyword>
<dbReference type="GO" id="GO:0003677">
    <property type="term" value="F:DNA binding"/>
    <property type="evidence" value="ECO:0007669"/>
    <property type="project" value="UniProtKB-UniRule"/>
</dbReference>
<keyword evidence="9 16" id="KW-0378">Hydrolase</keyword>
<dbReference type="Gene3D" id="3.30.70.370">
    <property type="match status" value="1"/>
</dbReference>
<dbReference type="SMART" id="SM00474">
    <property type="entry name" value="35EXOc"/>
    <property type="match status" value="1"/>
</dbReference>
<dbReference type="Pfam" id="PF01612">
    <property type="entry name" value="DNA_pol_A_exo1"/>
    <property type="match status" value="1"/>
</dbReference>
<evidence type="ECO:0000256" key="10">
    <source>
        <dbReference type="ARBA" id="ARBA00022839"/>
    </source>
</evidence>
<dbReference type="NCBIfam" id="NF004397">
    <property type="entry name" value="PRK05755.1"/>
    <property type="match status" value="1"/>
</dbReference>
<evidence type="ECO:0000259" key="18">
    <source>
        <dbReference type="SMART" id="SM00474"/>
    </source>
</evidence>
<feature type="domain" description="5'-3' exonuclease" evidence="19">
    <location>
        <begin position="1"/>
        <end position="255"/>
    </location>
</feature>
<dbReference type="GO" id="GO:0008408">
    <property type="term" value="F:3'-5' exonuclease activity"/>
    <property type="evidence" value="ECO:0007669"/>
    <property type="project" value="UniProtKB-UniRule"/>
</dbReference>
<dbReference type="Gene3D" id="3.30.420.10">
    <property type="entry name" value="Ribonuclease H-like superfamily/Ribonuclease H"/>
    <property type="match status" value="1"/>
</dbReference>
<gene>
    <name evidence="16 21" type="primary">polA</name>
    <name evidence="21" type="ORF">CINF_1540</name>
</gene>
<dbReference type="GO" id="GO:0008409">
    <property type="term" value="F:5'-3' exonuclease activity"/>
    <property type="evidence" value="ECO:0007669"/>
    <property type="project" value="UniProtKB-UniRule"/>
</dbReference>
<keyword evidence="5 16" id="KW-0548">Nucleotidyltransferase</keyword>
<dbReference type="InterPro" id="IPR002298">
    <property type="entry name" value="DNA_polymerase_A"/>
</dbReference>
<dbReference type="SMART" id="SM00482">
    <property type="entry name" value="POLAc"/>
    <property type="match status" value="1"/>
</dbReference>
<dbReference type="Pfam" id="PF01367">
    <property type="entry name" value="5_3_exonuc"/>
    <property type="match status" value="1"/>
</dbReference>
<evidence type="ECO:0000256" key="6">
    <source>
        <dbReference type="ARBA" id="ARBA00022705"/>
    </source>
</evidence>
<dbReference type="Gene3D" id="1.10.150.20">
    <property type="entry name" value="5' to 3' exonuclease, C-terminal subdomain"/>
    <property type="match status" value="2"/>
</dbReference>
<evidence type="ECO:0000256" key="5">
    <source>
        <dbReference type="ARBA" id="ARBA00022695"/>
    </source>
</evidence>
<feature type="coiled-coil region" evidence="17">
    <location>
        <begin position="530"/>
        <end position="557"/>
    </location>
</feature>
<dbReference type="InterPro" id="IPR036397">
    <property type="entry name" value="RNaseH_sf"/>
</dbReference>